<dbReference type="RefSeq" id="WP_089848153.1">
    <property type="nucleotide sequence ID" value="NZ_FNEJ01000011.1"/>
</dbReference>
<reference evidence="4 5" key="1">
    <citation type="submission" date="2016-10" db="EMBL/GenBank/DDBJ databases">
        <authorList>
            <person name="de Groot N.N."/>
        </authorList>
    </citation>
    <scope>NUCLEOTIDE SEQUENCE [LARGE SCALE GENOMIC DNA]</scope>
    <source>
        <strain evidence="4 5">DSM 26424</strain>
    </source>
</reference>
<comment type="subcellular location">
    <subcellularLocation>
        <location evidence="1">Secreted</location>
    </subcellularLocation>
</comment>
<evidence type="ECO:0000256" key="1">
    <source>
        <dbReference type="ARBA" id="ARBA00004613"/>
    </source>
</evidence>
<organism evidence="4 5">
    <name type="scientific">Salipiger marinus</name>
    <dbReference type="NCBI Taxonomy" id="555512"/>
    <lineage>
        <taxon>Bacteria</taxon>
        <taxon>Pseudomonadati</taxon>
        <taxon>Pseudomonadota</taxon>
        <taxon>Alphaproteobacteria</taxon>
        <taxon>Rhodobacterales</taxon>
        <taxon>Roseobacteraceae</taxon>
        <taxon>Salipiger</taxon>
    </lineage>
</organism>
<evidence type="ECO:0000313" key="5">
    <source>
        <dbReference type="Proteomes" id="UP000199093"/>
    </source>
</evidence>
<accession>A0A1G8P577</accession>
<dbReference type="Proteomes" id="UP000199093">
    <property type="component" value="Unassembled WGS sequence"/>
</dbReference>
<evidence type="ECO:0000256" key="3">
    <source>
        <dbReference type="SAM" id="MobiDB-lite"/>
    </source>
</evidence>
<dbReference type="InterPro" id="IPR011049">
    <property type="entry name" value="Serralysin-like_metalloprot_C"/>
</dbReference>
<dbReference type="Pfam" id="PF00353">
    <property type="entry name" value="HemolysinCabind"/>
    <property type="match status" value="8"/>
</dbReference>
<dbReference type="PROSITE" id="PS00330">
    <property type="entry name" value="HEMOLYSIN_CALCIUM"/>
    <property type="match status" value="4"/>
</dbReference>
<dbReference type="PRINTS" id="PR00313">
    <property type="entry name" value="CABNDNGRPT"/>
</dbReference>
<keyword evidence="5" id="KW-1185">Reference proteome</keyword>
<dbReference type="InterPro" id="IPR018511">
    <property type="entry name" value="Hemolysin-typ_Ca-bd_CS"/>
</dbReference>
<dbReference type="SUPFAM" id="SSF51120">
    <property type="entry name" value="beta-Roll"/>
    <property type="match status" value="5"/>
</dbReference>
<evidence type="ECO:0000256" key="2">
    <source>
        <dbReference type="ARBA" id="ARBA00022525"/>
    </source>
</evidence>
<evidence type="ECO:0000313" key="4">
    <source>
        <dbReference type="EMBL" id="SDI87644.1"/>
    </source>
</evidence>
<dbReference type="AlphaFoldDB" id="A0A1G8P577"/>
<protein>
    <submittedName>
        <fullName evidence="4">Ca2+-binding protein, RTX toxin-related</fullName>
    </submittedName>
</protein>
<sequence>MSLQDTLIGTDGNDTLAALPDGQSIFGRAGDDSLTGSDLADLLVGEEGNDTLRGLDGDDRLLGGPGRDRLEGGNGDDVLDTTGGDIESQDFGDYVRPGLGNDTILGHVGLYGVGSGTDLSYANLSGVGGVTITSGLNGTGTAVTGNGLSSDQFSHIEYFEGTQDGDLILGSDDDRWEGFAGLGGADTIDGGAGQNLVEYVYEHEYFDGTGTGIFANLPEGFILDTQGNVDRVTRIQTISGSVFGDTMISTGLNGTMLIGNAGNDYLFGGAGNETLDGGEGNDTLLGGLGSDELYGGAGNDSLNAGDNTDYDYIAPGSGLDTVTFEADVTGYFELDHGDLDDGIVATINGINNTGIILKQGAGSTTLFGVRWPLRGDGLMVVGTDHDDTFNVALAEGDYMMLQGGAGQDSYTLAGLGAFRMDFTMSEEGITLNLATRQILDDGFGNAETLNGFGIVDQIRGSDGDDSIIGSAASERFDLRRGNDTLDGGGGIDMLRYDRTNYASVVADLSEGVATGSYRGSTFRHSFTSIENIRGSNGGADTIFGSATANRIEGFAGNDTLNGWFGNDTIDGGAGADLMIGGPGSDVFYVDDAGDVVLESRKWAGIDHVMSSVDFRLGSAHVENLSLTGTAYLGAGNGLRNVLRGNGGDNLLDGGPNVDTLIGGAGNDTYFVRSPGDTVIEAANEGLDTVRAFRSYTLENNVERLFLQTVRTKAGDVLDINGFGNRLDNVIIGNPFDNVIAGREGRDTLQGQAGADAFVFDRAYGGDNVDRIIDFNTNEANEGDTLMMRSPYFGGLAVGALDAALFVAGTQAQDANDRFIFDRASGQLWFDADGTGAADQQLIATFERNALVTASDIEIF</sequence>
<dbReference type="Gene3D" id="2.150.10.10">
    <property type="entry name" value="Serralysin-like metalloprotease, C-terminal"/>
    <property type="match status" value="6"/>
</dbReference>
<gene>
    <name evidence="4" type="ORF">SAMN04487993_1011178</name>
</gene>
<proteinExistence type="predicted"/>
<feature type="region of interest" description="Disordered" evidence="3">
    <location>
        <begin position="49"/>
        <end position="85"/>
    </location>
</feature>
<dbReference type="InterPro" id="IPR001343">
    <property type="entry name" value="Hemolysn_Ca-bd"/>
</dbReference>
<dbReference type="EMBL" id="FNEJ01000011">
    <property type="protein sequence ID" value="SDI87644.1"/>
    <property type="molecule type" value="Genomic_DNA"/>
</dbReference>
<keyword evidence="2" id="KW-0964">Secreted</keyword>
<dbReference type="PANTHER" id="PTHR38340">
    <property type="entry name" value="S-LAYER PROTEIN"/>
    <property type="match status" value="1"/>
</dbReference>
<dbReference type="OrthoDB" id="7727094at2"/>
<dbReference type="STRING" id="555512.SAMN04487993_1011178"/>
<dbReference type="PANTHER" id="PTHR38340:SF1">
    <property type="entry name" value="S-LAYER PROTEIN"/>
    <property type="match status" value="1"/>
</dbReference>
<dbReference type="GO" id="GO:0005509">
    <property type="term" value="F:calcium ion binding"/>
    <property type="evidence" value="ECO:0007669"/>
    <property type="project" value="InterPro"/>
</dbReference>
<feature type="compositionally biased region" description="Basic and acidic residues" evidence="3">
    <location>
        <begin position="53"/>
        <end position="71"/>
    </location>
</feature>
<dbReference type="GO" id="GO:0005576">
    <property type="term" value="C:extracellular region"/>
    <property type="evidence" value="ECO:0007669"/>
    <property type="project" value="UniProtKB-SubCell"/>
</dbReference>
<name>A0A1G8P577_9RHOB</name>
<dbReference type="InterPro" id="IPR050557">
    <property type="entry name" value="RTX_toxin/Mannuronan_C5-epim"/>
</dbReference>